<evidence type="ECO:0000313" key="1">
    <source>
        <dbReference type="EMBL" id="KAJ9126364.1"/>
    </source>
</evidence>
<evidence type="ECO:0000313" key="2">
    <source>
        <dbReference type="Proteomes" id="UP001234202"/>
    </source>
</evidence>
<accession>A0ACC2XSB8</accession>
<comment type="caution">
    <text evidence="1">The sequence shown here is derived from an EMBL/GenBank/DDBJ whole genome shotgun (WGS) entry which is preliminary data.</text>
</comment>
<organism evidence="1 2">
    <name type="scientific">Naganishia onofrii</name>
    <dbReference type="NCBI Taxonomy" id="1851511"/>
    <lineage>
        <taxon>Eukaryota</taxon>
        <taxon>Fungi</taxon>
        <taxon>Dikarya</taxon>
        <taxon>Basidiomycota</taxon>
        <taxon>Agaricomycotina</taxon>
        <taxon>Tremellomycetes</taxon>
        <taxon>Filobasidiales</taxon>
        <taxon>Filobasidiaceae</taxon>
        <taxon>Naganishia</taxon>
    </lineage>
</organism>
<gene>
    <name evidence="1" type="ORF">QFC24_002100</name>
</gene>
<dbReference type="Proteomes" id="UP001234202">
    <property type="component" value="Unassembled WGS sequence"/>
</dbReference>
<proteinExistence type="predicted"/>
<protein>
    <submittedName>
        <fullName evidence="1">Uncharacterized protein</fullName>
    </submittedName>
</protein>
<name>A0ACC2XSB8_9TREE</name>
<keyword evidence="2" id="KW-1185">Reference proteome</keyword>
<dbReference type="EMBL" id="JASBWV010000005">
    <property type="protein sequence ID" value="KAJ9126364.1"/>
    <property type="molecule type" value="Genomic_DNA"/>
</dbReference>
<sequence>MSIPGGMTSEMPPSLAPMRRSREIIPAIGSAWETGVGVHQPPPPPPPPPAMLTPPAQSHPHPYQVSHPLQHPLQPHPQVRLAPTPTVMHPLMHPGGPAFDDPPASLPTPASTNGHPSPSARQQPQLSNAAKTTKPRAPKRKKEPQANGNGTSNGAAEPTDAVRPFTPTSDLSNTNSGNIGSQPPVTSAPSARSSNSNAARNARNAAARANRENAKHQQQDVEPVQSQGRSARGASSSVYSSQPQATHAASAFEEEPVQAYQNQQPAFHPLPISSNGGGAAGGRAASERIASASAAAGALAGKKNDPIGIVDGMKYHVDFATLPTPVIFEYLERNKALPPFGTQYIKNPFDERARACDPRTLYSHPTIEEPLAPHPLMQHLPGTQAPGVNGTGPGIGGAVGATGVGLGIGLPGGHSSTGGPSTTGSGGGGGGGGWTPYGLGIGVGSAPPPARTPLTHDAGRKRHRRHGRHDEDSDAEEEEEGGRGNKYRMTNTSLMAAVMEESRRTAAEEDEKRRRNEGEDGDDAGGGKGKGNDDPNDANGIGAAASAPRRSSRRPGTNGISLAAMHRQTRSSPSPTPSASTDNASESEDEDGVDPLHRTHRRRGGRRGYRPILPDLEMARTIFAARATRNWCDALAAGGGQTVQGPGVNPATAGQVMMGGTGGMQREGEVVAEFLYAIKVKNRALKIAHEPVQAMFQNML</sequence>
<reference evidence="1" key="1">
    <citation type="submission" date="2023-04" db="EMBL/GenBank/DDBJ databases">
        <title>Draft Genome sequencing of Naganishia species isolated from polar environments using Oxford Nanopore Technology.</title>
        <authorList>
            <person name="Leo P."/>
            <person name="Venkateswaran K."/>
        </authorList>
    </citation>
    <scope>NUCLEOTIDE SEQUENCE</scope>
    <source>
        <strain evidence="1">DBVPG 5303</strain>
    </source>
</reference>